<dbReference type="Proteomes" id="UP000799324">
    <property type="component" value="Unassembled WGS sequence"/>
</dbReference>
<dbReference type="AlphaFoldDB" id="A0A6A6SYD0"/>
<keyword evidence="3" id="KW-1185">Reference proteome</keyword>
<gene>
    <name evidence="2" type="ORF">K491DRAFT_605765</name>
</gene>
<reference evidence="2" key="1">
    <citation type="journal article" date="2020" name="Stud. Mycol.">
        <title>101 Dothideomycetes genomes: a test case for predicting lifestyles and emergence of pathogens.</title>
        <authorList>
            <person name="Haridas S."/>
            <person name="Albert R."/>
            <person name="Binder M."/>
            <person name="Bloem J."/>
            <person name="Labutti K."/>
            <person name="Salamov A."/>
            <person name="Andreopoulos B."/>
            <person name="Baker S."/>
            <person name="Barry K."/>
            <person name="Bills G."/>
            <person name="Bluhm B."/>
            <person name="Cannon C."/>
            <person name="Castanera R."/>
            <person name="Culley D."/>
            <person name="Daum C."/>
            <person name="Ezra D."/>
            <person name="Gonzalez J."/>
            <person name="Henrissat B."/>
            <person name="Kuo A."/>
            <person name="Liang C."/>
            <person name="Lipzen A."/>
            <person name="Lutzoni F."/>
            <person name="Magnuson J."/>
            <person name="Mondo S."/>
            <person name="Nolan M."/>
            <person name="Ohm R."/>
            <person name="Pangilinan J."/>
            <person name="Park H.-J."/>
            <person name="Ramirez L."/>
            <person name="Alfaro M."/>
            <person name="Sun H."/>
            <person name="Tritt A."/>
            <person name="Yoshinaga Y."/>
            <person name="Zwiers L.-H."/>
            <person name="Turgeon B."/>
            <person name="Goodwin S."/>
            <person name="Spatafora J."/>
            <person name="Crous P."/>
            <person name="Grigoriev I."/>
        </authorList>
    </citation>
    <scope>NUCLEOTIDE SEQUENCE</scope>
    <source>
        <strain evidence="2">CBS 122681</strain>
    </source>
</reference>
<dbReference type="OrthoDB" id="5243723at2759"/>
<organism evidence="2 3">
    <name type="scientific">Lophiostoma macrostomum CBS 122681</name>
    <dbReference type="NCBI Taxonomy" id="1314788"/>
    <lineage>
        <taxon>Eukaryota</taxon>
        <taxon>Fungi</taxon>
        <taxon>Dikarya</taxon>
        <taxon>Ascomycota</taxon>
        <taxon>Pezizomycotina</taxon>
        <taxon>Dothideomycetes</taxon>
        <taxon>Pleosporomycetidae</taxon>
        <taxon>Pleosporales</taxon>
        <taxon>Lophiostomataceae</taxon>
        <taxon>Lophiostoma</taxon>
    </lineage>
</organism>
<protein>
    <submittedName>
        <fullName evidence="2">Uncharacterized protein</fullName>
    </submittedName>
</protein>
<keyword evidence="1" id="KW-0732">Signal</keyword>
<evidence type="ECO:0000313" key="3">
    <source>
        <dbReference type="Proteomes" id="UP000799324"/>
    </source>
</evidence>
<accession>A0A6A6SYD0</accession>
<proteinExistence type="predicted"/>
<feature type="signal peptide" evidence="1">
    <location>
        <begin position="1"/>
        <end position="20"/>
    </location>
</feature>
<evidence type="ECO:0000313" key="2">
    <source>
        <dbReference type="EMBL" id="KAF2652011.1"/>
    </source>
</evidence>
<evidence type="ECO:0000256" key="1">
    <source>
        <dbReference type="SAM" id="SignalP"/>
    </source>
</evidence>
<name>A0A6A6SYD0_9PLEO</name>
<dbReference type="EMBL" id="MU004412">
    <property type="protein sequence ID" value="KAF2652011.1"/>
    <property type="molecule type" value="Genomic_DNA"/>
</dbReference>
<sequence length="226" mass="24526">MHTISFITALLFSLFAITHALPEASPDIVPILEARKNGNGGNSTRGNGTNGNSVNKACRTMAKLTKLTNLAANQTKLDAMIASGKINATEVDAIKAKAANATSELQTMQSNTTLVSECAVVDAHQAVLKECKQMTKLTKLADLATNQTAMDALMQKKNLNDTQMAKLQERIANATTKLKTLQGNTTLTDLCTQQAQQKGKSQCLVIPRVWRPQAMITMLTLYRLFF</sequence>
<feature type="chain" id="PRO_5025659795" evidence="1">
    <location>
        <begin position="21"/>
        <end position="226"/>
    </location>
</feature>